<reference evidence="5" key="1">
    <citation type="submission" date="2016-11" db="UniProtKB">
        <authorList>
            <consortium name="WormBaseParasite"/>
        </authorList>
    </citation>
    <scope>IDENTIFICATION</scope>
</reference>
<dbReference type="CDD" id="cd02440">
    <property type="entry name" value="AdoMet_MTases"/>
    <property type="match status" value="1"/>
</dbReference>
<dbReference type="AlphaFoldDB" id="A0A1I7ZMU6"/>
<dbReference type="WBParaSite" id="L893_g2788.t1">
    <property type="protein sequence ID" value="L893_g2788.t1"/>
    <property type="gene ID" value="L893_g2788"/>
</dbReference>
<name>A0A1I7ZMU6_9BILA</name>
<organism evidence="4 5">
    <name type="scientific">Steinernema glaseri</name>
    <dbReference type="NCBI Taxonomy" id="37863"/>
    <lineage>
        <taxon>Eukaryota</taxon>
        <taxon>Metazoa</taxon>
        <taxon>Ecdysozoa</taxon>
        <taxon>Nematoda</taxon>
        <taxon>Chromadorea</taxon>
        <taxon>Rhabditida</taxon>
        <taxon>Tylenchina</taxon>
        <taxon>Panagrolaimomorpha</taxon>
        <taxon>Strongyloidoidea</taxon>
        <taxon>Steinernematidae</taxon>
        <taxon>Steinernema</taxon>
    </lineage>
</organism>
<dbReference type="Gene3D" id="3.40.50.150">
    <property type="entry name" value="Vaccinia Virus protein VP39"/>
    <property type="match status" value="1"/>
</dbReference>
<dbReference type="GO" id="GO:0005783">
    <property type="term" value="C:endoplasmic reticulum"/>
    <property type="evidence" value="ECO:0007669"/>
    <property type="project" value="TreeGrafter"/>
</dbReference>
<dbReference type="InterPro" id="IPR013216">
    <property type="entry name" value="Methyltransf_11"/>
</dbReference>
<keyword evidence="1" id="KW-0808">Transferase</keyword>
<evidence type="ECO:0000313" key="4">
    <source>
        <dbReference type="Proteomes" id="UP000095287"/>
    </source>
</evidence>
<dbReference type="Proteomes" id="UP000095287">
    <property type="component" value="Unplaced"/>
</dbReference>
<dbReference type="InterPro" id="IPR029063">
    <property type="entry name" value="SAM-dependent_MTases_sf"/>
</dbReference>
<keyword evidence="4" id="KW-1185">Reference proteome</keyword>
<dbReference type="GO" id="GO:0003838">
    <property type="term" value="F:sterol 24-C-methyltransferase activity"/>
    <property type="evidence" value="ECO:0007669"/>
    <property type="project" value="TreeGrafter"/>
</dbReference>
<evidence type="ECO:0000256" key="1">
    <source>
        <dbReference type="ARBA" id="ARBA00022679"/>
    </source>
</evidence>
<evidence type="ECO:0000259" key="3">
    <source>
        <dbReference type="Pfam" id="PF08241"/>
    </source>
</evidence>
<evidence type="ECO:0000256" key="2">
    <source>
        <dbReference type="ARBA" id="ARBA00038188"/>
    </source>
</evidence>
<accession>A0A1I7ZMU6</accession>
<comment type="similarity">
    <text evidence="2">Belongs to the class I-like SAM-binding methyltransferase superfamily. Erg6/SMT family.</text>
</comment>
<dbReference type="PANTHER" id="PTHR44068:SF1">
    <property type="entry name" value="HYPOTHETICAL LOC100005854"/>
    <property type="match status" value="1"/>
</dbReference>
<protein>
    <submittedName>
        <fullName evidence="5">Methyltransf_11 domain-containing protein</fullName>
    </submittedName>
</protein>
<dbReference type="GO" id="GO:0016126">
    <property type="term" value="P:sterol biosynthetic process"/>
    <property type="evidence" value="ECO:0007669"/>
    <property type="project" value="TreeGrafter"/>
</dbReference>
<dbReference type="PANTHER" id="PTHR44068">
    <property type="entry name" value="ZGC:194242"/>
    <property type="match status" value="1"/>
</dbReference>
<feature type="domain" description="Methyltransferase type 11" evidence="3">
    <location>
        <begin position="49"/>
        <end position="135"/>
    </location>
</feature>
<dbReference type="Pfam" id="PF08241">
    <property type="entry name" value="Methyltransf_11"/>
    <property type="match status" value="1"/>
</dbReference>
<dbReference type="InterPro" id="IPR050447">
    <property type="entry name" value="Erg6_SMT_methyltransf"/>
</dbReference>
<evidence type="ECO:0000313" key="5">
    <source>
        <dbReference type="WBParaSite" id="L893_g2788.t1"/>
    </source>
</evidence>
<proteinExistence type="inferred from homology"/>
<sequence>MPRDDEKQTLQIVDSIRELSEPIRAHTYLYEKTLSMCPSYPRLRNFKILEIGCGSGAGIHWIRRVHSEVDSVKGLDIVAVDCLEGSIIQGNAEKLPFNDSQFDLILNIESSHLYTHPNKFFAECSRVLRSGGFLCWADLRFSEVMGDVETQAQLAKFHTVAFENITEGVLRGVNYTSYRYDKMIERAPWYVKLFRKTLRITYCAPGTESHERLLKRQKIYAAACWRKSA</sequence>
<dbReference type="SUPFAM" id="SSF53335">
    <property type="entry name" value="S-adenosyl-L-methionine-dependent methyltransferases"/>
    <property type="match status" value="1"/>
</dbReference>